<protein>
    <submittedName>
        <fullName evidence="1">Uncharacterized protein</fullName>
    </submittedName>
</protein>
<organism evidence="1">
    <name type="scientific">Arundo donax</name>
    <name type="common">Giant reed</name>
    <name type="synonym">Donax arundinaceus</name>
    <dbReference type="NCBI Taxonomy" id="35708"/>
    <lineage>
        <taxon>Eukaryota</taxon>
        <taxon>Viridiplantae</taxon>
        <taxon>Streptophyta</taxon>
        <taxon>Embryophyta</taxon>
        <taxon>Tracheophyta</taxon>
        <taxon>Spermatophyta</taxon>
        <taxon>Magnoliopsida</taxon>
        <taxon>Liliopsida</taxon>
        <taxon>Poales</taxon>
        <taxon>Poaceae</taxon>
        <taxon>PACMAD clade</taxon>
        <taxon>Arundinoideae</taxon>
        <taxon>Arundineae</taxon>
        <taxon>Arundo</taxon>
    </lineage>
</organism>
<dbReference type="AlphaFoldDB" id="A0A0A9F9B0"/>
<name>A0A0A9F9B0_ARUDO</name>
<proteinExistence type="predicted"/>
<reference evidence="1" key="2">
    <citation type="journal article" date="2015" name="Data Brief">
        <title>Shoot transcriptome of the giant reed, Arundo donax.</title>
        <authorList>
            <person name="Barrero R.A."/>
            <person name="Guerrero F.D."/>
            <person name="Moolhuijzen P."/>
            <person name="Goolsby J.A."/>
            <person name="Tidwell J."/>
            <person name="Bellgard S.E."/>
            <person name="Bellgard M.I."/>
        </authorList>
    </citation>
    <scope>NUCLEOTIDE SEQUENCE</scope>
    <source>
        <tissue evidence="1">Shoot tissue taken approximately 20 cm above the soil surface</tissue>
    </source>
</reference>
<accession>A0A0A9F9B0</accession>
<sequence length="32" mass="3715">MYICQQMLAPPVSHHQASSCYSRVYSVHKLLH</sequence>
<reference evidence="1" key="1">
    <citation type="submission" date="2014-09" db="EMBL/GenBank/DDBJ databases">
        <authorList>
            <person name="Magalhaes I.L.F."/>
            <person name="Oliveira U."/>
            <person name="Santos F.R."/>
            <person name="Vidigal T.H.D.A."/>
            <person name="Brescovit A.D."/>
            <person name="Santos A.J."/>
        </authorList>
    </citation>
    <scope>NUCLEOTIDE SEQUENCE</scope>
    <source>
        <tissue evidence="1">Shoot tissue taken approximately 20 cm above the soil surface</tissue>
    </source>
</reference>
<dbReference type="EMBL" id="GBRH01188306">
    <property type="protein sequence ID" value="JAE09590.1"/>
    <property type="molecule type" value="Transcribed_RNA"/>
</dbReference>
<evidence type="ECO:0000313" key="1">
    <source>
        <dbReference type="EMBL" id="JAE09590.1"/>
    </source>
</evidence>